<evidence type="ECO:0000313" key="4">
    <source>
        <dbReference type="Proteomes" id="UP000050544"/>
    </source>
</evidence>
<dbReference type="STRING" id="869279.SE15_12585"/>
<keyword evidence="4" id="KW-1185">Reference proteome</keyword>
<feature type="domain" description="Glycosyltransferase subfamily 4-like N-terminal" evidence="2">
    <location>
        <begin position="22"/>
        <end position="202"/>
    </location>
</feature>
<name>A0A0P6Y1W3_9CHLR</name>
<evidence type="ECO:0000259" key="2">
    <source>
        <dbReference type="Pfam" id="PF13439"/>
    </source>
</evidence>
<dbReference type="OrthoDB" id="9795068at2"/>
<dbReference type="InterPro" id="IPR001296">
    <property type="entry name" value="Glyco_trans_1"/>
</dbReference>
<dbReference type="PANTHER" id="PTHR45947">
    <property type="entry name" value="SULFOQUINOVOSYL TRANSFERASE SQD2"/>
    <property type="match status" value="1"/>
</dbReference>
<accession>A0A0P6Y1W3</accession>
<dbReference type="Pfam" id="PF00534">
    <property type="entry name" value="Glycos_transf_1"/>
    <property type="match status" value="1"/>
</dbReference>
<dbReference type="PATRIC" id="fig|869279.4.peg.2140"/>
<evidence type="ECO:0000259" key="1">
    <source>
        <dbReference type="Pfam" id="PF00534"/>
    </source>
</evidence>
<dbReference type="GO" id="GO:0016757">
    <property type="term" value="F:glycosyltransferase activity"/>
    <property type="evidence" value="ECO:0007669"/>
    <property type="project" value="InterPro"/>
</dbReference>
<evidence type="ECO:0000313" key="3">
    <source>
        <dbReference type="EMBL" id="KPL82968.1"/>
    </source>
</evidence>
<sequence length="426" mass="47318">MHVAMISYHTCPLATLGGKDTGGMNVYVAELTRHLGQMGIHVDVFTRSQDEHVPHVLHNLGYGNRVVHVPAGPEEPLPKSDLYTYLDDFTRGILEFAQNKHIQYHLVHSHYWLSGLAAERLRNEWNTPVVHMFHTLGVMKNRVARSPSERESPLRLEKEAHLVQTVDHIIAATPAEKAQLEFLYHADSRKISIIPPGVDLGRFYPIPKDEARAFVGVPAEARMILFVGRIEPLKGIETLIRALRLIQDTGRLTCCPHYLAIIGGDPSADAQQMDSEMARLQWLTKQLGVKDVVLFLGKQAQESLPYYYSAADVLVLPSHYESFGMVALEAMACGTPVIASQVGGLPFLVKDGITGFVIPDGEPALLADRLTQLILDANLREQMGKRAVERAQPYAWAEITRQIIQVYDRLLTLQAAPPGVVTATPI</sequence>
<dbReference type="Pfam" id="PF13439">
    <property type="entry name" value="Glyco_transf_4"/>
    <property type="match status" value="1"/>
</dbReference>
<feature type="domain" description="Glycosyl transferase family 1" evidence="1">
    <location>
        <begin position="208"/>
        <end position="388"/>
    </location>
</feature>
<dbReference type="AlphaFoldDB" id="A0A0P6Y1W3"/>
<dbReference type="Gene3D" id="3.40.50.2000">
    <property type="entry name" value="Glycogen Phosphorylase B"/>
    <property type="match status" value="2"/>
</dbReference>
<keyword evidence="3" id="KW-0808">Transferase</keyword>
<comment type="caution">
    <text evidence="3">The sequence shown here is derived from an EMBL/GenBank/DDBJ whole genome shotgun (WGS) entry which is preliminary data.</text>
</comment>
<dbReference type="EMBL" id="LGKO01000005">
    <property type="protein sequence ID" value="KPL82968.1"/>
    <property type="molecule type" value="Genomic_DNA"/>
</dbReference>
<proteinExistence type="predicted"/>
<dbReference type="InterPro" id="IPR028098">
    <property type="entry name" value="Glyco_trans_4-like_N"/>
</dbReference>
<dbReference type="PANTHER" id="PTHR45947:SF3">
    <property type="entry name" value="SULFOQUINOVOSYL TRANSFERASE SQD2"/>
    <property type="match status" value="1"/>
</dbReference>
<protein>
    <submittedName>
        <fullName evidence="3">Glycosyl transferase</fullName>
    </submittedName>
</protein>
<reference evidence="3 4" key="1">
    <citation type="submission" date="2015-07" db="EMBL/GenBank/DDBJ databases">
        <title>Whole genome sequence of Thermanaerothrix daxensis DSM 23592.</title>
        <authorList>
            <person name="Hemp J."/>
            <person name="Ward L.M."/>
            <person name="Pace L.A."/>
            <person name="Fischer W.W."/>
        </authorList>
    </citation>
    <scope>NUCLEOTIDE SEQUENCE [LARGE SCALE GENOMIC DNA]</scope>
    <source>
        <strain evidence="3 4">GNS-1</strain>
    </source>
</reference>
<dbReference type="Proteomes" id="UP000050544">
    <property type="component" value="Unassembled WGS sequence"/>
</dbReference>
<dbReference type="SUPFAM" id="SSF53756">
    <property type="entry name" value="UDP-Glycosyltransferase/glycogen phosphorylase"/>
    <property type="match status" value="1"/>
</dbReference>
<gene>
    <name evidence="3" type="ORF">SE15_12585</name>
</gene>
<organism evidence="3 4">
    <name type="scientific">Thermanaerothrix daxensis</name>
    <dbReference type="NCBI Taxonomy" id="869279"/>
    <lineage>
        <taxon>Bacteria</taxon>
        <taxon>Bacillati</taxon>
        <taxon>Chloroflexota</taxon>
        <taxon>Anaerolineae</taxon>
        <taxon>Anaerolineales</taxon>
        <taxon>Anaerolineaceae</taxon>
        <taxon>Thermanaerothrix</taxon>
    </lineage>
</organism>
<dbReference type="InterPro" id="IPR050194">
    <property type="entry name" value="Glycosyltransferase_grp1"/>
</dbReference>